<name>A0ABP6NRF2_9ACTN</name>
<gene>
    <name evidence="2" type="ORF">GCM10010521_48280</name>
</gene>
<reference evidence="3" key="1">
    <citation type="journal article" date="2019" name="Int. J. Syst. Evol. Microbiol.">
        <title>The Global Catalogue of Microorganisms (GCM) 10K type strain sequencing project: providing services to taxonomists for standard genome sequencing and annotation.</title>
        <authorList>
            <consortium name="The Broad Institute Genomics Platform"/>
            <consortium name="The Broad Institute Genome Sequencing Center for Infectious Disease"/>
            <person name="Wu L."/>
            <person name="Ma J."/>
        </authorList>
    </citation>
    <scope>NUCLEOTIDE SEQUENCE [LARGE SCALE GENOMIC DNA]</scope>
    <source>
        <strain evidence="3">JCM 11574</strain>
    </source>
</reference>
<feature type="region of interest" description="Disordered" evidence="1">
    <location>
        <begin position="1"/>
        <end position="28"/>
    </location>
</feature>
<feature type="compositionally biased region" description="Low complexity" evidence="1">
    <location>
        <begin position="18"/>
        <end position="28"/>
    </location>
</feature>
<feature type="compositionally biased region" description="Basic and acidic residues" evidence="1">
    <location>
        <begin position="1"/>
        <end position="17"/>
    </location>
</feature>
<evidence type="ECO:0000313" key="3">
    <source>
        <dbReference type="Proteomes" id="UP001500893"/>
    </source>
</evidence>
<feature type="compositionally biased region" description="Basic and acidic residues" evidence="1">
    <location>
        <begin position="63"/>
        <end position="76"/>
    </location>
</feature>
<evidence type="ECO:0000256" key="1">
    <source>
        <dbReference type="SAM" id="MobiDB-lite"/>
    </source>
</evidence>
<comment type="caution">
    <text evidence="2">The sequence shown here is derived from an EMBL/GenBank/DDBJ whole genome shotgun (WGS) entry which is preliminary data.</text>
</comment>
<sequence length="76" mass="8154">MRPFERLPPRGIREAARSRAPGAAASVGPVRILPQPALQRAGTGPLAEAVAEQRRGASAVARRPSEWDSRSVIHVH</sequence>
<accession>A0ABP6NRF2</accession>
<protein>
    <submittedName>
        <fullName evidence="2">Uncharacterized protein</fullName>
    </submittedName>
</protein>
<dbReference type="EMBL" id="BAAAVM010000078">
    <property type="protein sequence ID" value="GAA3154786.1"/>
    <property type="molecule type" value="Genomic_DNA"/>
</dbReference>
<dbReference type="Proteomes" id="UP001500893">
    <property type="component" value="Unassembled WGS sequence"/>
</dbReference>
<feature type="region of interest" description="Disordered" evidence="1">
    <location>
        <begin position="56"/>
        <end position="76"/>
    </location>
</feature>
<keyword evidence="3" id="KW-1185">Reference proteome</keyword>
<organism evidence="2 3">
    <name type="scientific">Streptomyces rameus</name>
    <dbReference type="NCBI Taxonomy" id="68261"/>
    <lineage>
        <taxon>Bacteria</taxon>
        <taxon>Bacillati</taxon>
        <taxon>Actinomycetota</taxon>
        <taxon>Actinomycetes</taxon>
        <taxon>Kitasatosporales</taxon>
        <taxon>Streptomycetaceae</taxon>
        <taxon>Streptomyces</taxon>
    </lineage>
</organism>
<proteinExistence type="predicted"/>
<evidence type="ECO:0000313" key="2">
    <source>
        <dbReference type="EMBL" id="GAA3154786.1"/>
    </source>
</evidence>